<name>A0AA86UL03_9EUKA</name>
<dbReference type="PROSITE" id="PS51450">
    <property type="entry name" value="LRR"/>
    <property type="match status" value="2"/>
</dbReference>
<sequence length="466" mass="54443">MQTPYERQMVNLFKNLVINDEFSIGYNFQINSLKFVQHLNLKKLKLVHSQYVIPDLISDSLTELHLEYCQIQTICDLSAQQLKVLRLPKNMLKNINNIGRFKHLQELDLSENIKVNITPIKELEWLTSLKLTQVTLKNTKAMRNLTNLEELDISNNYGVSTKTIQYLTKLTKLNLAQTNVRKINNLKNLTSLIELDISYNNIGNICVLQHLNKLRKLNISGNSNLLNIYELRYLTDLQDLSFHSGNYIDLTPLKYLTKLTHLSLTTLNPNISVLRHLIGLSVLYLIGYQKIGITPLQYLTNLKTLVLQNSQIYEIYPLRRLTNLQRLDLRQTNITDISPLTNLQLKYLNLEANKITCFDPISKHHKTVNTTLMENIYSHPNIIGYRTVFQFQPTVEDLILSKLMKQIDNSNEILRKLWGKRKIILNYPKMLQFKTQKILDKMINKNRNVSKQLIVLFERLNENQNQ</sequence>
<organism evidence="3">
    <name type="scientific">Hexamita inflata</name>
    <dbReference type="NCBI Taxonomy" id="28002"/>
    <lineage>
        <taxon>Eukaryota</taxon>
        <taxon>Metamonada</taxon>
        <taxon>Diplomonadida</taxon>
        <taxon>Hexamitidae</taxon>
        <taxon>Hexamitinae</taxon>
        <taxon>Hexamita</taxon>
    </lineage>
</organism>
<dbReference type="EMBL" id="CATOUU010000865">
    <property type="protein sequence ID" value="CAI9955556.1"/>
    <property type="molecule type" value="Genomic_DNA"/>
</dbReference>
<dbReference type="InterPro" id="IPR025875">
    <property type="entry name" value="Leu-rich_rpt_4"/>
</dbReference>
<dbReference type="InterPro" id="IPR001611">
    <property type="entry name" value="Leu-rich_rpt"/>
</dbReference>
<dbReference type="PANTHER" id="PTHR46652">
    <property type="entry name" value="LEUCINE-RICH REPEAT AND IQ DOMAIN-CONTAINING PROTEIN 1-RELATED"/>
    <property type="match status" value="1"/>
</dbReference>
<keyword evidence="2" id="KW-0677">Repeat</keyword>
<dbReference type="SMART" id="SM00365">
    <property type="entry name" value="LRR_SD22"/>
    <property type="match status" value="6"/>
</dbReference>
<evidence type="ECO:0000313" key="4">
    <source>
        <dbReference type="EMBL" id="CAL5979241.1"/>
    </source>
</evidence>
<evidence type="ECO:0000313" key="3">
    <source>
        <dbReference type="EMBL" id="CAI9955556.1"/>
    </source>
</evidence>
<dbReference type="EMBL" id="CAXDID020000010">
    <property type="protein sequence ID" value="CAL5979241.1"/>
    <property type="molecule type" value="Genomic_DNA"/>
</dbReference>
<proteinExistence type="predicted"/>
<dbReference type="SUPFAM" id="SSF52058">
    <property type="entry name" value="L domain-like"/>
    <property type="match status" value="1"/>
</dbReference>
<dbReference type="AlphaFoldDB" id="A0AA86UL03"/>
<gene>
    <name evidence="3" type="ORF">HINF_LOCUS43201</name>
    <name evidence="4" type="ORF">HINF_LOCUS5388</name>
</gene>
<keyword evidence="1" id="KW-0433">Leucine-rich repeat</keyword>
<accession>A0AA86UL03</accession>
<dbReference type="Pfam" id="PF12799">
    <property type="entry name" value="LRR_4"/>
    <property type="match status" value="1"/>
</dbReference>
<evidence type="ECO:0000256" key="1">
    <source>
        <dbReference type="ARBA" id="ARBA00022614"/>
    </source>
</evidence>
<protein>
    <submittedName>
        <fullName evidence="3">Uncharacterized protein</fullName>
    </submittedName>
</protein>
<evidence type="ECO:0000256" key="2">
    <source>
        <dbReference type="ARBA" id="ARBA00022737"/>
    </source>
</evidence>
<reference evidence="4 5" key="2">
    <citation type="submission" date="2024-07" db="EMBL/GenBank/DDBJ databases">
        <authorList>
            <person name="Akdeniz Z."/>
        </authorList>
    </citation>
    <scope>NUCLEOTIDE SEQUENCE [LARGE SCALE GENOMIC DNA]</scope>
</reference>
<dbReference type="Proteomes" id="UP001642409">
    <property type="component" value="Unassembled WGS sequence"/>
</dbReference>
<dbReference type="InterPro" id="IPR050836">
    <property type="entry name" value="SDS22/Internalin_LRR"/>
</dbReference>
<dbReference type="Gene3D" id="3.80.10.10">
    <property type="entry name" value="Ribonuclease Inhibitor"/>
    <property type="match status" value="2"/>
</dbReference>
<keyword evidence="5" id="KW-1185">Reference proteome</keyword>
<comment type="caution">
    <text evidence="3">The sequence shown here is derived from an EMBL/GenBank/DDBJ whole genome shotgun (WGS) entry which is preliminary data.</text>
</comment>
<dbReference type="InterPro" id="IPR032675">
    <property type="entry name" value="LRR_dom_sf"/>
</dbReference>
<dbReference type="PANTHER" id="PTHR46652:SF3">
    <property type="entry name" value="LEUCINE-RICH REPEAT-CONTAINING PROTEIN 9"/>
    <property type="match status" value="1"/>
</dbReference>
<evidence type="ECO:0000313" key="5">
    <source>
        <dbReference type="Proteomes" id="UP001642409"/>
    </source>
</evidence>
<reference evidence="3" key="1">
    <citation type="submission" date="2023-06" db="EMBL/GenBank/DDBJ databases">
        <authorList>
            <person name="Kurt Z."/>
        </authorList>
    </citation>
    <scope>NUCLEOTIDE SEQUENCE</scope>
</reference>